<protein>
    <submittedName>
        <fullName evidence="2">Uncharacterized protein</fullName>
    </submittedName>
</protein>
<evidence type="ECO:0000256" key="1">
    <source>
        <dbReference type="SAM" id="MobiDB-lite"/>
    </source>
</evidence>
<accession>A0A9P8L3N4</accession>
<proteinExistence type="predicted"/>
<dbReference type="EMBL" id="JAGHQM010003271">
    <property type="protein sequence ID" value="KAH0545351.1"/>
    <property type="molecule type" value="Genomic_DNA"/>
</dbReference>
<feature type="non-terminal residue" evidence="2">
    <location>
        <position position="97"/>
    </location>
</feature>
<name>A0A9P8L3N4_9PEZI</name>
<feature type="region of interest" description="Disordered" evidence="1">
    <location>
        <begin position="65"/>
        <end position="97"/>
    </location>
</feature>
<organism evidence="2 3">
    <name type="scientific">Trichoglossum hirsutum</name>
    <dbReference type="NCBI Taxonomy" id="265104"/>
    <lineage>
        <taxon>Eukaryota</taxon>
        <taxon>Fungi</taxon>
        <taxon>Dikarya</taxon>
        <taxon>Ascomycota</taxon>
        <taxon>Pezizomycotina</taxon>
        <taxon>Geoglossomycetes</taxon>
        <taxon>Geoglossales</taxon>
        <taxon>Geoglossaceae</taxon>
        <taxon>Trichoglossum</taxon>
    </lineage>
</organism>
<reference evidence="2" key="1">
    <citation type="submission" date="2021-03" db="EMBL/GenBank/DDBJ databases">
        <title>Comparative genomics and phylogenomic investigation of the class Geoglossomycetes provide insights into ecological specialization and systematics.</title>
        <authorList>
            <person name="Melie T."/>
            <person name="Pirro S."/>
            <person name="Miller A.N."/>
            <person name="Quandt A."/>
        </authorList>
    </citation>
    <scope>NUCLEOTIDE SEQUENCE</scope>
    <source>
        <strain evidence="2">CAQ_001_2017</strain>
    </source>
</reference>
<feature type="compositionally biased region" description="Basic and acidic residues" evidence="1">
    <location>
        <begin position="73"/>
        <end position="89"/>
    </location>
</feature>
<sequence>MKKTNDLLILSNKALKKLYHDDPPKSTFRDGGEVGTMDVIDNIVETTTRQPEQPPEELATLYKRHGAPRKRQHSETKEECENSKEKPTARQDFFCEM</sequence>
<gene>
    <name evidence="2" type="ORF">GP486_008454</name>
</gene>
<comment type="caution">
    <text evidence="2">The sequence shown here is derived from an EMBL/GenBank/DDBJ whole genome shotgun (WGS) entry which is preliminary data.</text>
</comment>
<keyword evidence="3" id="KW-1185">Reference proteome</keyword>
<evidence type="ECO:0000313" key="2">
    <source>
        <dbReference type="EMBL" id="KAH0545351.1"/>
    </source>
</evidence>
<dbReference type="AlphaFoldDB" id="A0A9P8L3N4"/>
<evidence type="ECO:0000313" key="3">
    <source>
        <dbReference type="Proteomes" id="UP000750711"/>
    </source>
</evidence>
<dbReference type="Proteomes" id="UP000750711">
    <property type="component" value="Unassembled WGS sequence"/>
</dbReference>